<organism evidence="1 2">
    <name type="scientific">Janibacter limosus</name>
    <dbReference type="NCBI Taxonomy" id="53458"/>
    <lineage>
        <taxon>Bacteria</taxon>
        <taxon>Bacillati</taxon>
        <taxon>Actinomycetota</taxon>
        <taxon>Actinomycetes</taxon>
        <taxon>Micrococcales</taxon>
        <taxon>Intrasporangiaceae</taxon>
        <taxon>Janibacter</taxon>
    </lineage>
</organism>
<accession>A0AC61U806</accession>
<dbReference type="Proteomes" id="UP001059663">
    <property type="component" value="Chromosome"/>
</dbReference>
<name>A0AC61U806_9MICO</name>
<protein>
    <submittedName>
        <fullName evidence="1">Uncharacterized protein</fullName>
    </submittedName>
</protein>
<evidence type="ECO:0000313" key="1">
    <source>
        <dbReference type="EMBL" id="UUZ46079.1"/>
    </source>
</evidence>
<reference evidence="1" key="1">
    <citation type="submission" date="2021-11" db="EMBL/GenBank/DDBJ databases">
        <title>Study of the species diversity of bacterial strains isolated from a unique natural object - Shulgan-Tash cave (Bashkiria).</title>
        <authorList>
            <person name="Sazanova A.L."/>
            <person name="Chirak E.R."/>
            <person name="Safronova V.I."/>
        </authorList>
    </citation>
    <scope>NUCLEOTIDE SEQUENCE</scope>
    <source>
        <strain evidence="1">P1</strain>
    </source>
</reference>
<sequence>MPGSAVIVKVKEPRAIVAGMSRLGMPDSLKRAAAIGKTAKATTKSETPP</sequence>
<gene>
    <name evidence="1" type="ORF">LP422_09715</name>
</gene>
<dbReference type="EMBL" id="CP087977">
    <property type="protein sequence ID" value="UUZ46079.1"/>
    <property type="molecule type" value="Genomic_DNA"/>
</dbReference>
<evidence type="ECO:0000313" key="2">
    <source>
        <dbReference type="Proteomes" id="UP001059663"/>
    </source>
</evidence>
<proteinExistence type="predicted"/>